<dbReference type="EMBL" id="VXDF01000002">
    <property type="protein sequence ID" value="KAA5523673.1"/>
    <property type="molecule type" value="Genomic_DNA"/>
</dbReference>
<reference evidence="1 2" key="1">
    <citation type="submission" date="2019-09" db="EMBL/GenBank/DDBJ databases">
        <title>Haemophilus seminale sp. nov., isolated from human semen.</title>
        <authorList>
            <person name="Zheng M."/>
        </authorList>
    </citation>
    <scope>NUCLEOTIDE SEQUENCE [LARGE SCALE GENOMIC DNA]</scope>
    <source>
        <strain evidence="1 2">SZY H2</strain>
    </source>
</reference>
<dbReference type="Proteomes" id="UP000324828">
    <property type="component" value="Unassembled WGS sequence"/>
</dbReference>
<dbReference type="InterPro" id="IPR029044">
    <property type="entry name" value="Nucleotide-diphossugar_trans"/>
</dbReference>
<accession>A0ABQ6SMJ7</accession>
<dbReference type="RefSeq" id="WP_139990163.1">
    <property type="nucleotide sequence ID" value="NZ_VCED01000005.1"/>
</dbReference>
<comment type="caution">
    <text evidence="1">The sequence shown here is derived from an EMBL/GenBank/DDBJ whole genome shotgun (WGS) entry which is preliminary data.</text>
</comment>
<evidence type="ECO:0000313" key="1">
    <source>
        <dbReference type="EMBL" id="KAA5523673.1"/>
    </source>
</evidence>
<keyword evidence="2" id="KW-1185">Reference proteome</keyword>
<proteinExistence type="predicted"/>
<evidence type="ECO:0000313" key="2">
    <source>
        <dbReference type="Proteomes" id="UP000324828"/>
    </source>
</evidence>
<protein>
    <recommendedName>
        <fullName evidence="3">Glycosyl transferase</fullName>
    </recommendedName>
</protein>
<dbReference type="SUPFAM" id="SSF53448">
    <property type="entry name" value="Nucleotide-diphospho-sugar transferases"/>
    <property type="match status" value="1"/>
</dbReference>
<gene>
    <name evidence="1" type="ORF">F2S80_02810</name>
</gene>
<sequence length="411" mass="47978">MKRIILTALDNNNTIWYEQFLPFILSLQKTDFYTEKKGDIGVLDYGLSLEKKAVLEKNNIFCFPPSHCYSEMLLDRHISVADIAEKYAYEQIAFYDADIWFPSQRLTIFDQIIYQDNLYCAYDAWRCSFLADVVPNEQQENEYKKLDEIESKYGYVWQAGVILGHKNAFIKYKNYTENLLLKNNFSMKYGIDATVLNRYSYDENKVSLLPTKYNCTPLWGVKHLVKNNHHLFLIENEQVEGFHITRNHREDKLITFNGLYPDDFYKRGKAFQTENYILYNITRESLVTNNSESQTKLSLNYAKANGHLLIKFDSGDLFRKGALCVECSGESTISFINNQDSPVILYWLYSGIATYPECTRIYVNNGDIFTPKQNCYYKDIIGAGKTISFNTQDLNVEENRIQWVFASLQIV</sequence>
<name>A0ABQ6SMJ7_9PAST</name>
<organism evidence="1 2">
    <name type="scientific">Haemophilus seminalis</name>
    <dbReference type="NCBI Taxonomy" id="2582921"/>
    <lineage>
        <taxon>Bacteria</taxon>
        <taxon>Pseudomonadati</taxon>
        <taxon>Pseudomonadota</taxon>
        <taxon>Gammaproteobacteria</taxon>
        <taxon>Pasteurellales</taxon>
        <taxon>Pasteurellaceae</taxon>
        <taxon>Haemophilus</taxon>
    </lineage>
</organism>
<evidence type="ECO:0008006" key="3">
    <source>
        <dbReference type="Google" id="ProtNLM"/>
    </source>
</evidence>